<protein>
    <submittedName>
        <fullName evidence="2">Uncharacterized protein</fullName>
    </submittedName>
</protein>
<evidence type="ECO:0000313" key="2">
    <source>
        <dbReference type="EMBL" id="CAB5503856.1"/>
    </source>
</evidence>
<reference evidence="2 3" key="1">
    <citation type="submission" date="2020-05" db="EMBL/GenBank/DDBJ databases">
        <authorList>
            <person name="Petersen J."/>
            <person name="Sayavedra L."/>
        </authorList>
    </citation>
    <scope>NUCLEOTIDE SEQUENCE [LARGE SCALE GENOMIC DNA]</scope>
    <source>
        <strain evidence="2">B thermophilus SOXS</strain>
    </source>
</reference>
<keyword evidence="1" id="KW-0472">Membrane</keyword>
<comment type="caution">
    <text evidence="2">The sequence shown here is derived from an EMBL/GenBank/DDBJ whole genome shotgun (WGS) entry which is preliminary data.</text>
</comment>
<organism evidence="2 3">
    <name type="scientific">Bathymodiolus thermophilus thioautotrophic gill symbiont</name>
    <dbReference type="NCBI Taxonomy" id="2360"/>
    <lineage>
        <taxon>Bacteria</taxon>
        <taxon>Pseudomonadati</taxon>
        <taxon>Pseudomonadota</taxon>
        <taxon>Gammaproteobacteria</taxon>
        <taxon>sulfur-oxidizing symbionts</taxon>
    </lineage>
</organism>
<evidence type="ECO:0000313" key="3">
    <source>
        <dbReference type="Proteomes" id="UP000643672"/>
    </source>
</evidence>
<keyword evidence="1" id="KW-0812">Transmembrane</keyword>
<keyword evidence="1" id="KW-1133">Transmembrane helix</keyword>
<dbReference type="AlphaFoldDB" id="A0A8H8XGC3"/>
<feature type="transmembrane region" description="Helical" evidence="1">
    <location>
        <begin position="19"/>
        <end position="41"/>
    </location>
</feature>
<name>A0A8H8XGC3_9GAMM</name>
<accession>A0A8H8XGC3</accession>
<gene>
    <name evidence="2" type="ORF">THERMOS_1851</name>
</gene>
<proteinExistence type="predicted"/>
<keyword evidence="3" id="KW-1185">Reference proteome</keyword>
<evidence type="ECO:0000256" key="1">
    <source>
        <dbReference type="SAM" id="Phobius"/>
    </source>
</evidence>
<sequence>MQSDLLDALFLSRLCGGEFWLGCLILILLFLSRLCGGEFYIGLY</sequence>
<dbReference type="EMBL" id="CAESAQ020000078">
    <property type="protein sequence ID" value="CAB5503856.1"/>
    <property type="molecule type" value="Genomic_DNA"/>
</dbReference>
<dbReference type="Proteomes" id="UP000643672">
    <property type="component" value="Unassembled WGS sequence"/>
</dbReference>